<accession>A0A3A4NH28</accession>
<protein>
    <submittedName>
        <fullName evidence="1">Uncharacterized protein</fullName>
    </submittedName>
</protein>
<dbReference type="EMBL" id="QZKU01000082">
    <property type="protein sequence ID" value="RJP19937.1"/>
    <property type="molecule type" value="Genomic_DNA"/>
</dbReference>
<name>A0A3A4NH28_ABYX5</name>
<comment type="caution">
    <text evidence="1">The sequence shown here is derived from an EMBL/GenBank/DDBJ whole genome shotgun (WGS) entry which is preliminary data.</text>
</comment>
<sequence>MEIPEINLRDVANILFLIAERPNMRNRPLPGDIDGDFDYWFDGGAVRGVTGTTSYEFIDGTEAMEGVLPWISLTIRFANGARVGVHQEHEKEAIDTELEL</sequence>
<evidence type="ECO:0000313" key="2">
    <source>
        <dbReference type="Proteomes" id="UP000265882"/>
    </source>
</evidence>
<dbReference type="Proteomes" id="UP000265882">
    <property type="component" value="Unassembled WGS sequence"/>
</dbReference>
<dbReference type="AlphaFoldDB" id="A0A3A4NH28"/>
<evidence type="ECO:0000313" key="1">
    <source>
        <dbReference type="EMBL" id="RJP19937.1"/>
    </source>
</evidence>
<reference evidence="1 2" key="1">
    <citation type="journal article" date="2017" name="ISME J.">
        <title>Energy and carbon metabolisms in a deep terrestrial subsurface fluid microbial community.</title>
        <authorList>
            <person name="Momper L."/>
            <person name="Jungbluth S.P."/>
            <person name="Lee M.D."/>
            <person name="Amend J.P."/>
        </authorList>
    </citation>
    <scope>NUCLEOTIDE SEQUENCE [LARGE SCALE GENOMIC DNA]</scope>
    <source>
        <strain evidence="1">SURF_5</strain>
    </source>
</reference>
<gene>
    <name evidence="1" type="ORF">C4520_11930</name>
</gene>
<proteinExistence type="predicted"/>
<organism evidence="1 2">
    <name type="scientific">Abyssobacteria bacterium (strain SURF_5)</name>
    <dbReference type="NCBI Taxonomy" id="2093360"/>
    <lineage>
        <taxon>Bacteria</taxon>
        <taxon>Pseudomonadati</taxon>
        <taxon>Candidatus Hydrogenedentota</taxon>
        <taxon>Candidatus Abyssobacteria</taxon>
    </lineage>
</organism>